<feature type="non-terminal residue" evidence="2">
    <location>
        <position position="1"/>
    </location>
</feature>
<reference evidence="2" key="1">
    <citation type="journal article" date="2014" name="Front. Microbiol.">
        <title>High frequency of phylogenetically diverse reductive dehalogenase-homologous genes in deep subseafloor sedimentary metagenomes.</title>
        <authorList>
            <person name="Kawai M."/>
            <person name="Futagami T."/>
            <person name="Toyoda A."/>
            <person name="Takaki Y."/>
            <person name="Nishi S."/>
            <person name="Hori S."/>
            <person name="Arai W."/>
            <person name="Tsubouchi T."/>
            <person name="Morono Y."/>
            <person name="Uchiyama I."/>
            <person name="Ito T."/>
            <person name="Fujiyama A."/>
            <person name="Inagaki F."/>
            <person name="Takami H."/>
        </authorList>
    </citation>
    <scope>NUCLEOTIDE SEQUENCE</scope>
    <source>
        <strain evidence="2">Expedition CK06-06</strain>
    </source>
</reference>
<dbReference type="AlphaFoldDB" id="X1TNN7"/>
<accession>X1TNN7</accession>
<comment type="caution">
    <text evidence="2">The sequence shown here is derived from an EMBL/GenBank/DDBJ whole genome shotgun (WGS) entry which is preliminary data.</text>
</comment>
<sequence length="263" mass="30264">TFRKLTQRDARRAFESGAITPTVFKTSLSQIGYTEENAEALIRWANINKARVLTHLPELRLFRDGMIQEGEARAILRRTKLEPIEIDSIIRILTLQRDKKFSARCISAVRKRFLTGELDEDEAAAALTRTGLSVGAVTTILESFECERIAEGKQPPTSMLCTWLEEGTINTQDFVDRLKRIGWSEEDAMRILVSCKSKISEKQARQAKRIANEEKRALEKQKREEEAERRKLARAIENAGRQREKAERLKRNRDKLIQRAVAR</sequence>
<organism evidence="2">
    <name type="scientific">marine sediment metagenome</name>
    <dbReference type="NCBI Taxonomy" id="412755"/>
    <lineage>
        <taxon>unclassified sequences</taxon>
        <taxon>metagenomes</taxon>
        <taxon>ecological metagenomes</taxon>
    </lineage>
</organism>
<keyword evidence="1" id="KW-0175">Coiled coil</keyword>
<feature type="coiled-coil region" evidence="1">
    <location>
        <begin position="201"/>
        <end position="259"/>
    </location>
</feature>
<evidence type="ECO:0000313" key="2">
    <source>
        <dbReference type="EMBL" id="GAI92956.1"/>
    </source>
</evidence>
<evidence type="ECO:0000256" key="1">
    <source>
        <dbReference type="SAM" id="Coils"/>
    </source>
</evidence>
<name>X1TNN7_9ZZZZ</name>
<feature type="non-terminal residue" evidence="2">
    <location>
        <position position="263"/>
    </location>
</feature>
<protein>
    <submittedName>
        <fullName evidence="2">Uncharacterized protein</fullName>
    </submittedName>
</protein>
<gene>
    <name evidence="2" type="ORF">S12H4_40425</name>
</gene>
<proteinExistence type="predicted"/>
<dbReference type="EMBL" id="BARW01024528">
    <property type="protein sequence ID" value="GAI92956.1"/>
    <property type="molecule type" value="Genomic_DNA"/>
</dbReference>